<keyword evidence="3" id="KW-1185">Reference proteome</keyword>
<name>A0A9P3LEC0_9APHY</name>
<gene>
    <name evidence="2" type="ORF">PsYK624_085200</name>
</gene>
<reference evidence="2 3" key="1">
    <citation type="submission" date="2021-08" db="EMBL/GenBank/DDBJ databases">
        <title>Draft Genome Sequence of Phanerochaete sordida strain YK-624.</title>
        <authorList>
            <person name="Mori T."/>
            <person name="Dohra H."/>
            <person name="Suzuki T."/>
            <person name="Kawagishi H."/>
            <person name="Hirai H."/>
        </authorList>
    </citation>
    <scope>NUCLEOTIDE SEQUENCE [LARGE SCALE GENOMIC DNA]</scope>
    <source>
        <strain evidence="2 3">YK-624</strain>
    </source>
</reference>
<feature type="compositionally biased region" description="Low complexity" evidence="1">
    <location>
        <begin position="145"/>
        <end position="155"/>
    </location>
</feature>
<feature type="compositionally biased region" description="Basic residues" evidence="1">
    <location>
        <begin position="106"/>
        <end position="117"/>
    </location>
</feature>
<protein>
    <submittedName>
        <fullName evidence="2">Uncharacterized protein</fullName>
    </submittedName>
</protein>
<feature type="region of interest" description="Disordered" evidence="1">
    <location>
        <begin position="1"/>
        <end position="88"/>
    </location>
</feature>
<feature type="compositionally biased region" description="Basic and acidic residues" evidence="1">
    <location>
        <begin position="27"/>
        <end position="40"/>
    </location>
</feature>
<accession>A0A9P3LEC0</accession>
<dbReference type="EMBL" id="BPQB01000026">
    <property type="protein sequence ID" value="GJE92366.1"/>
    <property type="molecule type" value="Genomic_DNA"/>
</dbReference>
<sequence length="334" mass="36869">MTYAQAPTVFFSHQGSNTHQATPRNASRRESRSRVSDHARSGARGKHRSTGTSPVLQGRHAPGPRRGKQEAAARAEQINRRHPAPRLHFFARRLRQTIRCAEASARAHRSPRARQHGVRPAPARSRAERMSGTAESTGVEPAPPRAQGRGAPRWALLGSGSSCGSPDSRPRQARRARDLGRGARCTEHPTFDRTAVVAVLLCAVCRRASVQNVPANRADRLEVQRVVPKHLPTLARLRCRDLLGLRAIITGDPRAVEARRRACQSSYPTQHLLSEGRLAHGRVANNDCGTQTWESDYSTTMKLPQNRCEADRILTCTRLITRVRHSKAGCLAEP</sequence>
<feature type="compositionally biased region" description="Polar residues" evidence="1">
    <location>
        <begin position="11"/>
        <end position="25"/>
    </location>
</feature>
<comment type="caution">
    <text evidence="2">The sequence shown here is derived from an EMBL/GenBank/DDBJ whole genome shotgun (WGS) entry which is preliminary data.</text>
</comment>
<dbReference type="AlphaFoldDB" id="A0A9P3LEC0"/>
<evidence type="ECO:0000313" key="2">
    <source>
        <dbReference type="EMBL" id="GJE92366.1"/>
    </source>
</evidence>
<evidence type="ECO:0000313" key="3">
    <source>
        <dbReference type="Proteomes" id="UP000703269"/>
    </source>
</evidence>
<proteinExistence type="predicted"/>
<dbReference type="Proteomes" id="UP000703269">
    <property type="component" value="Unassembled WGS sequence"/>
</dbReference>
<feature type="region of interest" description="Disordered" evidence="1">
    <location>
        <begin position="102"/>
        <end position="180"/>
    </location>
</feature>
<organism evidence="2 3">
    <name type="scientific">Phanerochaete sordida</name>
    <dbReference type="NCBI Taxonomy" id="48140"/>
    <lineage>
        <taxon>Eukaryota</taxon>
        <taxon>Fungi</taxon>
        <taxon>Dikarya</taxon>
        <taxon>Basidiomycota</taxon>
        <taxon>Agaricomycotina</taxon>
        <taxon>Agaricomycetes</taxon>
        <taxon>Polyporales</taxon>
        <taxon>Phanerochaetaceae</taxon>
        <taxon>Phanerochaete</taxon>
    </lineage>
</organism>
<evidence type="ECO:0000256" key="1">
    <source>
        <dbReference type="SAM" id="MobiDB-lite"/>
    </source>
</evidence>
<feature type="compositionally biased region" description="Basic and acidic residues" evidence="1">
    <location>
        <begin position="67"/>
        <end position="79"/>
    </location>
</feature>